<evidence type="ECO:0000313" key="6">
    <source>
        <dbReference type="Proteomes" id="UP000677054"/>
    </source>
</evidence>
<dbReference type="GO" id="GO:0005829">
    <property type="term" value="C:cytosol"/>
    <property type="evidence" value="ECO:0007669"/>
    <property type="project" value="TreeGrafter"/>
</dbReference>
<name>A0A7R9AH97_9CRUS</name>
<dbReference type="PROSITE" id="PS50097">
    <property type="entry name" value="BTB"/>
    <property type="match status" value="1"/>
</dbReference>
<evidence type="ECO:0000256" key="1">
    <source>
        <dbReference type="ARBA" id="ARBA00004496"/>
    </source>
</evidence>
<dbReference type="EMBL" id="CAJPEV010006523">
    <property type="protein sequence ID" value="CAG0904184.1"/>
    <property type="molecule type" value="Genomic_DNA"/>
</dbReference>
<dbReference type="Pfam" id="PF07707">
    <property type="entry name" value="BACK"/>
    <property type="match status" value="1"/>
</dbReference>
<dbReference type="SUPFAM" id="SSF54695">
    <property type="entry name" value="POZ domain"/>
    <property type="match status" value="1"/>
</dbReference>
<feature type="compositionally biased region" description="Polar residues" evidence="3">
    <location>
        <begin position="8"/>
        <end position="26"/>
    </location>
</feature>
<dbReference type="Gene3D" id="1.25.40.420">
    <property type="match status" value="1"/>
</dbReference>
<dbReference type="CDD" id="cd18488">
    <property type="entry name" value="BACK_BTBD3_like"/>
    <property type="match status" value="1"/>
</dbReference>
<dbReference type="AlphaFoldDB" id="A0A7R9AH97"/>
<dbReference type="Pfam" id="PF08005">
    <property type="entry name" value="PHR"/>
    <property type="match status" value="1"/>
</dbReference>
<accession>A0A7R9AH97</accession>
<dbReference type="EMBL" id="LR906040">
    <property type="protein sequence ID" value="CAD7253735.1"/>
    <property type="molecule type" value="Genomic_DNA"/>
</dbReference>
<dbReference type="Pfam" id="PF00651">
    <property type="entry name" value="BTB"/>
    <property type="match status" value="1"/>
</dbReference>
<dbReference type="InterPro" id="IPR038648">
    <property type="entry name" value="PHR_sf"/>
</dbReference>
<protein>
    <recommendedName>
        <fullName evidence="4">BTB domain-containing protein</fullName>
    </recommendedName>
</protein>
<evidence type="ECO:0000256" key="2">
    <source>
        <dbReference type="ARBA" id="ARBA00022490"/>
    </source>
</evidence>
<dbReference type="InterPro" id="IPR011333">
    <property type="entry name" value="SKP1/BTB/POZ_sf"/>
</dbReference>
<dbReference type="SMART" id="SM00875">
    <property type="entry name" value="BACK"/>
    <property type="match status" value="1"/>
</dbReference>
<dbReference type="Proteomes" id="UP000677054">
    <property type="component" value="Unassembled WGS sequence"/>
</dbReference>
<dbReference type="InterPro" id="IPR000210">
    <property type="entry name" value="BTB/POZ_dom"/>
</dbReference>
<dbReference type="Gene3D" id="3.30.710.10">
    <property type="entry name" value="Potassium Channel Kv1.1, Chain A"/>
    <property type="match status" value="1"/>
</dbReference>
<dbReference type="InterPro" id="IPR012983">
    <property type="entry name" value="PHR"/>
</dbReference>
<dbReference type="PANTHER" id="PTHR45774:SF4">
    <property type="entry name" value="AXUNDEAD, ISOFORM F"/>
    <property type="match status" value="1"/>
</dbReference>
<dbReference type="Gene3D" id="2.60.120.820">
    <property type="entry name" value="PHR domain"/>
    <property type="match status" value="1"/>
</dbReference>
<evidence type="ECO:0000313" key="5">
    <source>
        <dbReference type="EMBL" id="CAD7253735.1"/>
    </source>
</evidence>
<keyword evidence="2" id="KW-0963">Cytoplasm</keyword>
<dbReference type="CDD" id="cd18282">
    <property type="entry name" value="BTB_POZ_BTBD3_6"/>
    <property type="match status" value="1"/>
</dbReference>
<comment type="subcellular location">
    <subcellularLocation>
        <location evidence="1">Cytoplasm</location>
    </subcellularLocation>
</comment>
<feature type="region of interest" description="Disordered" evidence="3">
    <location>
        <begin position="1"/>
        <end position="27"/>
    </location>
</feature>
<gene>
    <name evidence="5" type="ORF">DSTB1V02_LOCUS13482</name>
</gene>
<dbReference type="FunFam" id="3.30.710.10:FF:000015">
    <property type="entry name" value="BTB/POZ domain-containing protein 3"/>
    <property type="match status" value="1"/>
</dbReference>
<dbReference type="FunFam" id="1.25.40.420:FF:000003">
    <property type="entry name" value="BTB/POZ domain-containing protein 3"/>
    <property type="match status" value="1"/>
</dbReference>
<dbReference type="InterPro" id="IPR011705">
    <property type="entry name" value="BACK"/>
</dbReference>
<evidence type="ECO:0000256" key="3">
    <source>
        <dbReference type="SAM" id="MobiDB-lite"/>
    </source>
</evidence>
<dbReference type="InterPro" id="IPR049737">
    <property type="entry name" value="Btbd6a-like_BACK"/>
</dbReference>
<dbReference type="FunFam" id="2.60.120.820:FF:000001">
    <property type="entry name" value="BTB/POZ domain-containing protein 3"/>
    <property type="match status" value="1"/>
</dbReference>
<dbReference type="PANTHER" id="PTHR45774">
    <property type="entry name" value="BTB/POZ DOMAIN-CONTAINING"/>
    <property type="match status" value="1"/>
</dbReference>
<dbReference type="GO" id="GO:0022008">
    <property type="term" value="P:neurogenesis"/>
    <property type="evidence" value="ECO:0007669"/>
    <property type="project" value="TreeGrafter"/>
</dbReference>
<keyword evidence="6" id="KW-1185">Reference proteome</keyword>
<proteinExistence type="predicted"/>
<dbReference type="SMART" id="SM00225">
    <property type="entry name" value="BTB"/>
    <property type="match status" value="1"/>
</dbReference>
<reference evidence="5" key="1">
    <citation type="submission" date="2020-11" db="EMBL/GenBank/DDBJ databases">
        <authorList>
            <person name="Tran Van P."/>
        </authorList>
    </citation>
    <scope>NUCLEOTIDE SEQUENCE</scope>
</reference>
<dbReference type="OrthoDB" id="636773at2759"/>
<sequence length="601" mass="66735">MRVKGRMSSANSSVGNNNQIHGQTMRPTGAPVRNLQLHVSQQDGTYPQVLRHCLSHSGEQGSGDVDHGNGREGPAIPHRTPNCERDLPGNVAEIPASAASSRNVTHVMITRENEGIEIQQVVQDHLQNENEDAAWNDVQPGNGSLPTSPLQQNATYSLLFSSASLSTRDLNWQAKKHSLRERNAAMFNNELMSDIRFLVGPQGNAQKIPAHKYVLATGSSVFYAMFYGGLAESEDEIKVPDVEPPAFLILLKYLYTDEVHLEADTVLATLYAAKKYIVPYLARACVNFLETSLTAKNACLLLSQSRLFDEPELMQRCWEVIDAQAEMALKSDGFVEVDYPTLESVLLRETLNCKEYVVFEASMNWAGAECIRRDLEPTSANKRNVLGPALYHIRVPTMSLEEYANGAAQSGTLTLEESNDVFLYFTAVNKPDIRFDCHPRAGLKSQVCHRFQSCAYRSNQWRYRGRCDSIQFSVDKRIFVVGFGLYGSSNGAAEYSVKIELKRLGRILAENNTRFFSDGSSNTFHVRFQHPIQVEADTFYTASAILDGNELSYFGQEGMSEVPTGMVTFQFQCSSDSTNGTGVQGGQIPELIFYGPTPEVL</sequence>
<organism evidence="5">
    <name type="scientific">Darwinula stevensoni</name>
    <dbReference type="NCBI Taxonomy" id="69355"/>
    <lineage>
        <taxon>Eukaryota</taxon>
        <taxon>Metazoa</taxon>
        <taxon>Ecdysozoa</taxon>
        <taxon>Arthropoda</taxon>
        <taxon>Crustacea</taxon>
        <taxon>Oligostraca</taxon>
        <taxon>Ostracoda</taxon>
        <taxon>Podocopa</taxon>
        <taxon>Podocopida</taxon>
        <taxon>Darwinulocopina</taxon>
        <taxon>Darwinuloidea</taxon>
        <taxon>Darwinulidae</taxon>
        <taxon>Darwinula</taxon>
    </lineage>
</organism>
<evidence type="ECO:0000259" key="4">
    <source>
        <dbReference type="PROSITE" id="PS50097"/>
    </source>
</evidence>
<feature type="domain" description="BTB" evidence="4">
    <location>
        <begin position="193"/>
        <end position="263"/>
    </location>
</feature>